<name>A0A7W6JVV0_9SPHN</name>
<evidence type="ECO:0000256" key="1">
    <source>
        <dbReference type="SAM" id="MobiDB-lite"/>
    </source>
</evidence>
<comment type="caution">
    <text evidence="3">The sequence shown here is derived from an EMBL/GenBank/DDBJ whole genome shotgun (WGS) entry which is preliminary data.</text>
</comment>
<keyword evidence="2" id="KW-0732">Signal</keyword>
<feature type="compositionally biased region" description="Polar residues" evidence="1">
    <location>
        <begin position="694"/>
        <end position="709"/>
    </location>
</feature>
<dbReference type="RefSeq" id="WP_183998700.1">
    <property type="nucleotide sequence ID" value="NZ_JACIEH010000002.1"/>
</dbReference>
<dbReference type="PANTHER" id="PTHR32305">
    <property type="match status" value="1"/>
</dbReference>
<sequence length="1341" mass="141195">MKRMQSGRSRGRNGQRFALSVTTFLTNVLAIPAFAQSAHPNLDANGVDVTTDRYVLQLPIASIGSGQAELPLLALDGQYTNWSNIYLNVTPVGGTTRYSVVDGQRFDNFNGAGSSSVYGSGSTISSDGTTYRTSDGVEIVFGNPAGTYGGKSNLCDVNNPTNCILLPISITGKTGMTVNFDWEIFADCSDVPIGSETGPDCQFSWRLTSVSNYAGYSIGWTYGLSSGAGTPGWYHPLTAALRKGTTTVSTVSYANPSPGVYTITKPGGGAWRITGSIGNITGVRRPGAASDTTTVTYSGGAVSSVTIDGIVTGYSRSVSGSTATMVVTDAQSHSTTLVSDLAKYRVTSITNALGKTTSTAYDSLSRPTEITNPEGDKVQYTYDSRSNVTEVRRKAKPGSGLSDIVTSSTFAPNCTSTPWCNSPDTTTDERGNQTEYAYDGITGLLTSVSRPAATSGANHPQTRYSYMTNSAGIALLTMISECRNGTPPSCIGTADEVKTTIAYDGALNVTSVVKGAGDSSLSATSTATYDAAGNLVTADGPLPGGEDTVTYRYDADRLRVGAISPDPDGIGARKRQAVKATYTPNGQLGAVEVGTVVGTADTDWATFVSVQQSTASYDANARKIREVLTAGGTVYGVSEYSYDALGRPDCTATRMNSAAWGASLAACTPATTGSAGSDRITRNNYDPTGRKSKVQTAYGTTDQADEATTSYTDNGKVASVTDGEGNKTSYEYDGFDRLSKTYYPVPAQGAATSSASDYEQLGYDAASNVTSRRLRDGQTITYGYDNLSRVTSKVTSGSAYLDWDVAYGYDLLGRVTSATGDGWAVNALGYDALGRVVTEQNYNATTYHVYDLAGRQTRLTWSDGFYVDYDYSVTGEVTAIRENGATSGAGVLATYGYDDLGRRASVTRGNGTTTSYSYSGVSQLASLTQDLGGSAYDFTNNFSYNPAGQITSLTHSNDAYAWGGHYNVDRPYSVNGLNQMTAAGATSLGYDGRGNLTSSGSANYGYTAENRLASAPGAIMVYEPGGGQLLQYATNEDTRFAWSGSQMISEINVPSLAITKRYVPGPGVDETVVWYEGSGTSDRRWLHADERGSVVAVTDGSGNAIGINRYDEYGIPAASNIGRFQYTGQAWMPELGLYYYKARVYSSTLGRFMQPDPIGYESGMNLYNYVNGDPINLTDPSGLLFCRTQYYASASTLEGYPGATLATSKCEYGSSDFILPREIGLEVGGGGGGGDSQDHSKGDPPPDKRLGRALRLHLCLSAVGIGSLKELVSWTNLVGTGGSTAFEYSKGATAARGGFTTGGGFNAVRSSSLGLLVSSGITMIIGGYNGYQNSEICKKAN</sequence>
<dbReference type="NCBIfam" id="TIGR03696">
    <property type="entry name" value="Rhs_assc_core"/>
    <property type="match status" value="1"/>
</dbReference>
<protein>
    <submittedName>
        <fullName evidence="3">RHS repeat-associated protein</fullName>
    </submittedName>
</protein>
<proteinExistence type="predicted"/>
<dbReference type="EMBL" id="JACIEH010000002">
    <property type="protein sequence ID" value="MBB4099437.1"/>
    <property type="molecule type" value="Genomic_DNA"/>
</dbReference>
<dbReference type="NCBIfam" id="TIGR01643">
    <property type="entry name" value="YD_repeat_2x"/>
    <property type="match status" value="4"/>
</dbReference>
<evidence type="ECO:0000256" key="2">
    <source>
        <dbReference type="SAM" id="SignalP"/>
    </source>
</evidence>
<dbReference type="InterPro" id="IPR050708">
    <property type="entry name" value="T6SS_VgrG/RHS"/>
</dbReference>
<feature type="chain" id="PRO_5030909390" evidence="2">
    <location>
        <begin position="36"/>
        <end position="1341"/>
    </location>
</feature>
<keyword evidence="4" id="KW-1185">Reference proteome</keyword>
<organism evidence="3 4">
    <name type="scientific">Sphingomonas kyeonggiensis</name>
    <dbReference type="NCBI Taxonomy" id="1268553"/>
    <lineage>
        <taxon>Bacteria</taxon>
        <taxon>Pseudomonadati</taxon>
        <taxon>Pseudomonadota</taxon>
        <taxon>Alphaproteobacteria</taxon>
        <taxon>Sphingomonadales</taxon>
        <taxon>Sphingomonadaceae</taxon>
        <taxon>Sphingomonas</taxon>
    </lineage>
</organism>
<feature type="signal peptide" evidence="2">
    <location>
        <begin position="1"/>
        <end position="35"/>
    </location>
</feature>
<dbReference type="Gene3D" id="2.180.10.10">
    <property type="entry name" value="RHS repeat-associated core"/>
    <property type="match status" value="4"/>
</dbReference>
<reference evidence="3 4" key="1">
    <citation type="submission" date="2020-08" db="EMBL/GenBank/DDBJ databases">
        <title>Genomic Encyclopedia of Type Strains, Phase IV (KMG-IV): sequencing the most valuable type-strain genomes for metagenomic binning, comparative biology and taxonomic classification.</title>
        <authorList>
            <person name="Goeker M."/>
        </authorList>
    </citation>
    <scope>NUCLEOTIDE SEQUENCE [LARGE SCALE GENOMIC DNA]</scope>
    <source>
        <strain evidence="3 4">DSM 101806</strain>
    </source>
</reference>
<dbReference type="InterPro" id="IPR006530">
    <property type="entry name" value="YD"/>
</dbReference>
<dbReference type="PANTHER" id="PTHR32305:SF15">
    <property type="entry name" value="PROTEIN RHSA-RELATED"/>
    <property type="match status" value="1"/>
</dbReference>
<dbReference type="InterPro" id="IPR022385">
    <property type="entry name" value="Rhs_assc_core"/>
</dbReference>
<feature type="region of interest" description="Disordered" evidence="1">
    <location>
        <begin position="671"/>
        <end position="709"/>
    </location>
</feature>
<dbReference type="InterPro" id="IPR031325">
    <property type="entry name" value="RHS_repeat"/>
</dbReference>
<dbReference type="Proteomes" id="UP000557392">
    <property type="component" value="Unassembled WGS sequence"/>
</dbReference>
<dbReference type="Pfam" id="PF05593">
    <property type="entry name" value="RHS_repeat"/>
    <property type="match status" value="3"/>
</dbReference>
<evidence type="ECO:0000313" key="3">
    <source>
        <dbReference type="EMBL" id="MBB4099437.1"/>
    </source>
</evidence>
<gene>
    <name evidence="3" type="ORF">GGR46_003001</name>
</gene>
<evidence type="ECO:0000313" key="4">
    <source>
        <dbReference type="Proteomes" id="UP000557392"/>
    </source>
</evidence>
<accession>A0A7W6JVV0</accession>